<evidence type="ECO:0000256" key="7">
    <source>
        <dbReference type="ARBA" id="ARBA00062182"/>
    </source>
</evidence>
<reference evidence="16 17" key="3">
    <citation type="submission" date="2016-08" db="EMBL/GenBank/DDBJ databases">
        <authorList>
            <consortium name="Pathogen Informatics"/>
        </authorList>
    </citation>
    <scope>NUCLEOTIDE SEQUENCE [LARGE SCALE GENOMIC DNA]</scope>
    <source>
        <strain evidence="12 17">AJ</strain>
        <strain evidence="14">AS</strain>
        <strain evidence="13 16">CB</strain>
    </source>
</reference>
<dbReference type="FunFam" id="3.40.630.170:FF:000001">
    <property type="entry name" value="Glycylpeptide N-tetradecanoyltransferase"/>
    <property type="match status" value="1"/>
</dbReference>
<protein>
    <recommendedName>
        <fullName evidence="3 8">Glycylpeptide N-tetradecanoyltransferase</fullName>
        <ecNumber evidence="2 8">2.3.1.97</ecNumber>
    </recommendedName>
</protein>
<evidence type="ECO:0000313" key="14">
    <source>
        <dbReference type="EMBL" id="VTZ66642.1"/>
    </source>
</evidence>
<evidence type="ECO:0000259" key="10">
    <source>
        <dbReference type="Pfam" id="PF01233"/>
    </source>
</evidence>
<dbReference type="RefSeq" id="XP_016655635.1">
    <property type="nucleotide sequence ID" value="XM_016798427.1"/>
</dbReference>
<evidence type="ECO:0000256" key="3">
    <source>
        <dbReference type="ARBA" id="ARBA00022240"/>
    </source>
</evidence>
<name>A0A077YI57_PLACU</name>
<dbReference type="Proteomes" id="UP000071118">
    <property type="component" value="Chromosome 10"/>
</dbReference>
<dbReference type="PIRSF" id="PIRSF015892">
    <property type="entry name" value="N-myristl_transf"/>
    <property type="match status" value="1"/>
</dbReference>
<dbReference type="GO" id="GO:0004379">
    <property type="term" value="F:glycylpeptide N-tetradecanoyltransferase activity"/>
    <property type="evidence" value="ECO:0007669"/>
    <property type="project" value="UniProtKB-EC"/>
</dbReference>
<feature type="domain" description="Glycylpeptide N-tetradecanoyltransferase C-terminal" evidence="11">
    <location>
        <begin position="224"/>
        <end position="402"/>
    </location>
</feature>
<evidence type="ECO:0000256" key="1">
    <source>
        <dbReference type="ARBA" id="ARBA00009469"/>
    </source>
</evidence>
<evidence type="ECO:0000313" key="12">
    <source>
        <dbReference type="EMBL" id="SCM02819.1"/>
    </source>
</evidence>
<dbReference type="InterPro" id="IPR000903">
    <property type="entry name" value="NMT"/>
</dbReference>
<dbReference type="EMBL" id="LK022887">
    <property type="protein sequence ID" value="VTZ66642.1"/>
    <property type="molecule type" value="Genomic_DNA"/>
</dbReference>
<dbReference type="InterPro" id="IPR022678">
    <property type="entry name" value="NMT_CS"/>
</dbReference>
<evidence type="ECO:0000256" key="6">
    <source>
        <dbReference type="ARBA" id="ARBA00059499"/>
    </source>
</evidence>
<evidence type="ECO:0000313" key="17">
    <source>
        <dbReference type="Proteomes" id="UP000507163"/>
    </source>
</evidence>
<dbReference type="Pfam" id="PF01233">
    <property type="entry name" value="NMT"/>
    <property type="match status" value="1"/>
</dbReference>
<dbReference type="KEGG" id="pcb:PCHAS_1030600"/>
<dbReference type="PROSITE" id="PS00976">
    <property type="entry name" value="NMT_2"/>
    <property type="match status" value="1"/>
</dbReference>
<keyword evidence="4 8" id="KW-0808">Transferase</keyword>
<keyword evidence="5 8" id="KW-0012">Acyltransferase</keyword>
<dbReference type="InterPro" id="IPR022676">
    <property type="entry name" value="NMT_N"/>
</dbReference>
<evidence type="ECO:0000313" key="13">
    <source>
        <dbReference type="EMBL" id="SCM05368.1"/>
    </source>
</evidence>
<evidence type="ECO:0000313" key="16">
    <source>
        <dbReference type="Proteomes" id="UP000195489"/>
    </source>
</evidence>
<reference evidence="14 15" key="1">
    <citation type="journal article" date="2014" name="BMC Biol.">
        <title>A comprehensive evaluation of rodent malaria parasite genomes and gene expression.</title>
        <authorList>
            <person name="Otto T.D."/>
            <person name="Bohme U."/>
            <person name="Jackson A.P."/>
            <person name="Hunt M."/>
            <person name="Franke-Fayard B."/>
            <person name="Hoeijmakers W.A."/>
            <person name="Religa A.A."/>
            <person name="Robertson L."/>
            <person name="Sanders M."/>
            <person name="Ogun S.A."/>
            <person name="Cunningham D."/>
            <person name="Erhart A."/>
            <person name="Billker O."/>
            <person name="Khan S.M."/>
            <person name="Stunnenberg H.G."/>
            <person name="Langhorne J."/>
            <person name="Holder A.A."/>
            <person name="Waters A.P."/>
            <person name="Newbold C.I."/>
            <person name="Pain A."/>
            <person name="Berriman M."/>
            <person name="Janse C.J."/>
        </authorList>
    </citation>
    <scope>NUCLEOTIDE SEQUENCE [LARGE SCALE GENOMIC DNA]</scope>
    <source>
        <strain evidence="14 15">AS</strain>
    </source>
</reference>
<comment type="function">
    <text evidence="6">Adds a myristoyl group to the N-terminal glycine residue of certain cellular proteins. Myristoylates adenylate kinase AK2. During the asexual blood stage, may myristoylate proteins such as ARO, CDPK1 and GAP45. Probably by mediating protein myristoylation, plays a role in the assembly of the inner membrane complex during the early stages of schizogony and in the formation of rhoptries in the late stages and thus merozoite egress.</text>
</comment>
<evidence type="ECO:0000256" key="9">
    <source>
        <dbReference type="RuleBase" id="RU004178"/>
    </source>
</evidence>
<dbReference type="InterPro" id="IPR022677">
    <property type="entry name" value="NMT_C"/>
</dbReference>
<dbReference type="PANTHER" id="PTHR11377">
    <property type="entry name" value="N-MYRISTOYL TRANSFERASE"/>
    <property type="match status" value="1"/>
</dbReference>
<dbReference type="Proteomes" id="UP000507163">
    <property type="component" value="Chromosome 10"/>
</dbReference>
<evidence type="ECO:0000313" key="15">
    <source>
        <dbReference type="Proteomes" id="UP000071118"/>
    </source>
</evidence>
<dbReference type="EMBL" id="LT608162">
    <property type="protein sequence ID" value="SCM05368.1"/>
    <property type="molecule type" value="Genomic_DNA"/>
</dbReference>
<comment type="catalytic activity">
    <reaction evidence="8">
        <text>N-terminal glycyl-[protein] + tetradecanoyl-CoA = N-tetradecanoylglycyl-[protein] + CoA + H(+)</text>
        <dbReference type="Rhea" id="RHEA:15521"/>
        <dbReference type="Rhea" id="RHEA-COMP:12666"/>
        <dbReference type="Rhea" id="RHEA-COMP:12667"/>
        <dbReference type="ChEBI" id="CHEBI:15378"/>
        <dbReference type="ChEBI" id="CHEBI:57287"/>
        <dbReference type="ChEBI" id="CHEBI:57385"/>
        <dbReference type="ChEBI" id="CHEBI:64723"/>
        <dbReference type="ChEBI" id="CHEBI:133050"/>
        <dbReference type="EC" id="2.3.1.97"/>
    </reaction>
</comment>
<evidence type="ECO:0000256" key="8">
    <source>
        <dbReference type="RuleBase" id="RU000586"/>
    </source>
</evidence>
<dbReference type="GO" id="GO:0005737">
    <property type="term" value="C:cytoplasm"/>
    <property type="evidence" value="ECO:0007669"/>
    <property type="project" value="TreeGrafter"/>
</dbReference>
<keyword evidence="15" id="KW-1185">Reference proteome</keyword>
<evidence type="ECO:0000259" key="11">
    <source>
        <dbReference type="Pfam" id="PF02799"/>
    </source>
</evidence>
<accession>A0A077YI57</accession>
<dbReference type="Gene3D" id="3.40.630.170">
    <property type="match status" value="1"/>
</dbReference>
<proteinExistence type="inferred from homology"/>
<comment type="subunit">
    <text evidence="7">Heterodimer composed of NMT and AK2; AK2 myristoylation stabilizes the complex.</text>
</comment>
<dbReference type="PROSITE" id="PS00975">
    <property type="entry name" value="NMT_1"/>
    <property type="match status" value="1"/>
</dbReference>
<reference evidence="14" key="2">
    <citation type="submission" date="2014-05" db="EMBL/GenBank/DDBJ databases">
        <authorList>
            <person name="Aslett M.A."/>
            <person name="De Silva N."/>
        </authorList>
    </citation>
    <scope>NUCLEOTIDE SEQUENCE</scope>
    <source>
        <strain evidence="14">AS</strain>
    </source>
</reference>
<dbReference type="OrthoDB" id="60315at2759"/>
<dbReference type="EMBL" id="LT608176">
    <property type="protein sequence ID" value="SCM02819.1"/>
    <property type="molecule type" value="Genomic_DNA"/>
</dbReference>
<dbReference type="AlphaFoldDB" id="A0A077YI57"/>
<dbReference type="EC" id="2.3.1.97" evidence="2 8"/>
<dbReference type="Pfam" id="PF02799">
    <property type="entry name" value="NMT_C"/>
    <property type="match status" value="1"/>
</dbReference>
<dbReference type="Proteomes" id="UP000195489">
    <property type="component" value="Chromosome 10"/>
</dbReference>
<evidence type="ECO:0000256" key="5">
    <source>
        <dbReference type="ARBA" id="ARBA00023315"/>
    </source>
</evidence>
<feature type="domain" description="Glycylpeptide N-tetradecanoyltransferase N-terminal" evidence="10">
    <location>
        <begin position="56"/>
        <end position="208"/>
    </location>
</feature>
<comment type="similarity">
    <text evidence="1 9">Belongs to the NMT family.</text>
</comment>
<organism evidence="13 16">
    <name type="scientific">Plasmodium chabaudi chabaudi</name>
    <dbReference type="NCBI Taxonomy" id="31271"/>
    <lineage>
        <taxon>Eukaryota</taxon>
        <taxon>Sar</taxon>
        <taxon>Alveolata</taxon>
        <taxon>Apicomplexa</taxon>
        <taxon>Aconoidasida</taxon>
        <taxon>Haemosporida</taxon>
        <taxon>Plasmodiidae</taxon>
        <taxon>Plasmodium</taxon>
        <taxon>Plasmodium (Vinckeia)</taxon>
    </lineage>
</organism>
<dbReference type="InterPro" id="IPR016181">
    <property type="entry name" value="Acyl_CoA_acyltransferase"/>
</dbReference>
<evidence type="ECO:0000256" key="2">
    <source>
        <dbReference type="ARBA" id="ARBA00012923"/>
    </source>
</evidence>
<dbReference type="VEuPathDB" id="PlasmoDB:PCHAS_1030600"/>
<gene>
    <name evidence="13" type="primary">NMT</name>
    <name evidence="12" type="ORF">PCHAJ_000249700</name>
    <name evidence="14" type="ORF">PCHAS_1030600</name>
    <name evidence="13" type="ORF">PCHCB_000250600</name>
</gene>
<dbReference type="SUPFAM" id="SSF55729">
    <property type="entry name" value="Acyl-CoA N-acyltransferases (Nat)"/>
    <property type="match status" value="2"/>
</dbReference>
<dbReference type="PANTHER" id="PTHR11377:SF5">
    <property type="entry name" value="GLYCYLPEPTIDE N-TETRADECANOYLTRANSFERASE"/>
    <property type="match status" value="1"/>
</dbReference>
<evidence type="ECO:0000256" key="4">
    <source>
        <dbReference type="ARBA" id="ARBA00022679"/>
    </source>
</evidence>
<sequence length="411" mass="48258">MDGDNQKEISGRDIYQIIKNARDKIKIDYKFWYTQPVPKINEEFSESINEPFIADNKVENVRKDPYKLPEGYVWYVCDVNDENDRKEVYNLLTDNYVEDDDNIFRFNYSSEFLLWALTSPNYLKEWHIGVKRVDTNKLIGFISAFPTDICINKKVVKMVEVNFLCVHKSLRSKRLAPVLIKEVTRRINLENIWQAVYTAGVYLPKPISDARYYHRTINVKKLIDVGFSSLNTRLTMSRAIKLYKIDDELNLKNLRLMKKKDVDQVHKLLNNYLSKFNIYVKFTKEEIAHWLMPIQNVIYTYVNEENGEIKDLISFYSLPSKILANEKYDMIYAAYSFYNVATTTSLKNLMQDAICLAKRNNFDVFNALEVMDNKSVFADLKFGEGDGTLKYYLYNWKCASFDTSMVGIVLL</sequence>
<dbReference type="GeneID" id="3495115"/>